<evidence type="ECO:0000313" key="3">
    <source>
        <dbReference type="Proteomes" id="UP000663942"/>
    </source>
</evidence>
<accession>A0ABX7SPF7</accession>
<organism evidence="2 3">
    <name type="scientific">Brevundimonas pondensis</name>
    <dbReference type="NCBI Taxonomy" id="2774189"/>
    <lineage>
        <taxon>Bacteria</taxon>
        <taxon>Pseudomonadati</taxon>
        <taxon>Pseudomonadota</taxon>
        <taxon>Alphaproteobacteria</taxon>
        <taxon>Caulobacterales</taxon>
        <taxon>Caulobacteraceae</taxon>
        <taxon>Brevundimonas</taxon>
    </lineage>
</organism>
<sequence>MHPHRATFDAMMHRFLGTARGVSWLRSAMTPDGLIRVRLGQPIPVLHVALLGGALPILIPPRIIEPEHRALGPTAMRSGRPLAPGELALCPEIRFELVTDPVMLDALRVGAFDQPFVGVTRPAQIFSTPAHHLLRPTSKPDGAFVLYQHIFGHAASYPDDGWFYVGVTTRRWQTRWAEHRRAIGSGSRLRFHQRYRDETAADRVSYVHHKVMAVTDDIERLYNTETWLLEGHRQDARLLNMSAGGRAGRRRTPGASSLSADASCAPPPRRRAPRLTLDQLNAIRGLEALATASEIARRVAAASPRQVRDVVAGRTYRNAR</sequence>
<feature type="region of interest" description="Disordered" evidence="1">
    <location>
        <begin position="243"/>
        <end position="273"/>
    </location>
</feature>
<evidence type="ECO:0000256" key="1">
    <source>
        <dbReference type="SAM" id="MobiDB-lite"/>
    </source>
</evidence>
<evidence type="ECO:0000313" key="2">
    <source>
        <dbReference type="EMBL" id="QTC89607.1"/>
    </source>
</evidence>
<proteinExistence type="predicted"/>
<dbReference type="EMBL" id="CP062006">
    <property type="protein sequence ID" value="QTC89607.1"/>
    <property type="molecule type" value="Genomic_DNA"/>
</dbReference>
<reference evidence="2 3" key="1">
    <citation type="submission" date="2020-09" db="EMBL/GenBank/DDBJ databases">
        <title>Brevundimonas sp. LVF1 isolated from an oligotrophic pond in Goettingen, Germany.</title>
        <authorList>
            <person name="Friedrich I."/>
            <person name="Klassen A."/>
            <person name="Neubauer H."/>
            <person name="Schneider D."/>
            <person name="Hertel R."/>
            <person name="Daniel R."/>
        </authorList>
    </citation>
    <scope>NUCLEOTIDE SEQUENCE [LARGE SCALE GENOMIC DNA]</scope>
    <source>
        <strain evidence="2 3">LVF1</strain>
    </source>
</reference>
<gene>
    <name evidence="2" type="ORF">IFE19_15485</name>
</gene>
<name>A0ABX7SPF7_9CAUL</name>
<dbReference type="Proteomes" id="UP000663942">
    <property type="component" value="Chromosome"/>
</dbReference>
<protein>
    <recommendedName>
        <fullName evidence="4">GIY-YIG domain-containing protein</fullName>
    </recommendedName>
</protein>
<evidence type="ECO:0008006" key="4">
    <source>
        <dbReference type="Google" id="ProtNLM"/>
    </source>
</evidence>
<keyword evidence="3" id="KW-1185">Reference proteome</keyword>